<sequence>MSERLHKRLARAGVASRRAAEAMITAGRVTVNGEVATLGQSVTEADDVRVDGQLIETQRAPARTFVLYKPVGYVTTASDEYGRRTVLDAMPAIPGLHPVGRLDRDSEGLLILTTDGDLTLTLTHPRYGHEKAYRAWTGGDHDPTADELDALVDGITLADGPARAISASPASGGAFIVLGEGRKRQVRRMLAAIGHPVTRLMRYRTGGLWLGDLDVGEYRELGPDDLADLMRPTGAGSPNWDRNWDLMRRRWG</sequence>
<dbReference type="InterPro" id="IPR020094">
    <property type="entry name" value="TruA/RsuA/RluB/E/F_N"/>
</dbReference>
<evidence type="ECO:0000259" key="5">
    <source>
        <dbReference type="SMART" id="SM00363"/>
    </source>
</evidence>
<dbReference type="Proteomes" id="UP000619376">
    <property type="component" value="Unassembled WGS sequence"/>
</dbReference>
<dbReference type="CDD" id="cd00165">
    <property type="entry name" value="S4"/>
    <property type="match status" value="1"/>
</dbReference>
<gene>
    <name evidence="6" type="ORF">GCM10017781_37320</name>
    <name evidence="7" type="ORF">HNQ07_003794</name>
</gene>
<feature type="domain" description="RNA-binding S4" evidence="5">
    <location>
        <begin position="3"/>
        <end position="59"/>
    </location>
</feature>
<dbReference type="SUPFAM" id="SSF55174">
    <property type="entry name" value="Alpha-L RNA-binding motif"/>
    <property type="match status" value="1"/>
</dbReference>
<protein>
    <recommendedName>
        <fullName evidence="4">Pseudouridine synthase</fullName>
        <ecNumber evidence="4">5.4.99.-</ecNumber>
    </recommendedName>
</protein>
<dbReference type="CDD" id="cd02870">
    <property type="entry name" value="PseudoU_synth_RsuA_like"/>
    <property type="match status" value="1"/>
</dbReference>
<reference evidence="7 8" key="3">
    <citation type="submission" date="2020-08" db="EMBL/GenBank/DDBJ databases">
        <title>Genomic Encyclopedia of Type Strains, Phase IV (KMG-IV): sequencing the most valuable type-strain genomes for metagenomic binning, comparative biology and taxonomic classification.</title>
        <authorList>
            <person name="Goeker M."/>
        </authorList>
    </citation>
    <scope>NUCLEOTIDE SEQUENCE [LARGE SCALE GENOMIC DNA]</scope>
    <source>
        <strain evidence="7 8">DSM 27521</strain>
    </source>
</reference>
<dbReference type="PROSITE" id="PS50889">
    <property type="entry name" value="S4"/>
    <property type="match status" value="1"/>
</dbReference>
<organism evidence="7 8">
    <name type="scientific">Deinococcus metalli</name>
    <dbReference type="NCBI Taxonomy" id="1141878"/>
    <lineage>
        <taxon>Bacteria</taxon>
        <taxon>Thermotogati</taxon>
        <taxon>Deinococcota</taxon>
        <taxon>Deinococci</taxon>
        <taxon>Deinococcales</taxon>
        <taxon>Deinococcaceae</taxon>
        <taxon>Deinococcus</taxon>
    </lineage>
</organism>
<evidence type="ECO:0000256" key="3">
    <source>
        <dbReference type="PROSITE-ProRule" id="PRU00182"/>
    </source>
</evidence>
<dbReference type="GO" id="GO:0120159">
    <property type="term" value="F:rRNA pseudouridine synthase activity"/>
    <property type="evidence" value="ECO:0007669"/>
    <property type="project" value="UniProtKB-ARBA"/>
</dbReference>
<evidence type="ECO:0000313" key="9">
    <source>
        <dbReference type="Proteomes" id="UP000619376"/>
    </source>
</evidence>
<comment type="similarity">
    <text evidence="1 4">Belongs to the pseudouridine synthase RsuA family.</text>
</comment>
<dbReference type="SMART" id="SM00363">
    <property type="entry name" value="S4"/>
    <property type="match status" value="1"/>
</dbReference>
<dbReference type="InterPro" id="IPR000748">
    <property type="entry name" value="PsdUridine_synth_RsuA/RluB/E/F"/>
</dbReference>
<dbReference type="EC" id="5.4.99.-" evidence="4"/>
<dbReference type="Proteomes" id="UP000539473">
    <property type="component" value="Unassembled WGS sequence"/>
</dbReference>
<reference evidence="6" key="4">
    <citation type="submission" date="2024-05" db="EMBL/GenBank/DDBJ databases">
        <authorList>
            <person name="Sun Q."/>
            <person name="Zhou Y."/>
        </authorList>
    </citation>
    <scope>NUCLEOTIDE SEQUENCE</scope>
    <source>
        <strain evidence="6">CGMCC 1.18437</strain>
    </source>
</reference>
<dbReference type="InterPro" id="IPR002942">
    <property type="entry name" value="S4_RNA-bd"/>
</dbReference>
<proteinExistence type="inferred from homology"/>
<dbReference type="Pfam" id="PF01479">
    <property type="entry name" value="S4"/>
    <property type="match status" value="1"/>
</dbReference>
<dbReference type="InterPro" id="IPR042092">
    <property type="entry name" value="PsdUridine_s_RsuA/RluB/E/F_cat"/>
</dbReference>
<keyword evidence="9" id="KW-1185">Reference proteome</keyword>
<evidence type="ECO:0000313" key="6">
    <source>
        <dbReference type="EMBL" id="GHF57479.1"/>
    </source>
</evidence>
<dbReference type="EMBL" id="JACHFK010000011">
    <property type="protein sequence ID" value="MBB5378293.1"/>
    <property type="molecule type" value="Genomic_DNA"/>
</dbReference>
<evidence type="ECO:0000313" key="7">
    <source>
        <dbReference type="EMBL" id="MBB5378293.1"/>
    </source>
</evidence>
<dbReference type="InterPro" id="IPR020103">
    <property type="entry name" value="PsdUridine_synth_cat_dom_sf"/>
</dbReference>
<dbReference type="Gene3D" id="3.10.290.10">
    <property type="entry name" value="RNA-binding S4 domain"/>
    <property type="match status" value="1"/>
</dbReference>
<keyword evidence="2 4" id="KW-0413">Isomerase</keyword>
<dbReference type="InterPro" id="IPR036986">
    <property type="entry name" value="S4_RNA-bd_sf"/>
</dbReference>
<comment type="caution">
    <text evidence="7">The sequence shown here is derived from an EMBL/GenBank/DDBJ whole genome shotgun (WGS) entry which is preliminary data.</text>
</comment>
<dbReference type="GO" id="GO:0000455">
    <property type="term" value="P:enzyme-directed rRNA pseudouridine synthesis"/>
    <property type="evidence" value="ECO:0007669"/>
    <property type="project" value="UniProtKB-ARBA"/>
</dbReference>
<dbReference type="InterPro" id="IPR018496">
    <property type="entry name" value="PsdUridine_synth_RsuA/RluB_CS"/>
</dbReference>
<dbReference type="FunFam" id="3.10.290.10:FF:000003">
    <property type="entry name" value="Pseudouridine synthase"/>
    <property type="match status" value="1"/>
</dbReference>
<dbReference type="NCBIfam" id="TIGR00093">
    <property type="entry name" value="pseudouridine synthase"/>
    <property type="match status" value="1"/>
</dbReference>
<name>A0A7W8KJH2_9DEIO</name>
<dbReference type="InterPro" id="IPR050343">
    <property type="entry name" value="RsuA_PseudoU_synthase"/>
</dbReference>
<reference evidence="6" key="1">
    <citation type="journal article" date="2014" name="Int. J. Syst. Evol. Microbiol.">
        <title>Complete genome of a new Firmicutes species belonging to the dominant human colonic microbiota ('Ruminococcus bicirculans') reveals two chromosomes and a selective capacity to utilize plant glucans.</title>
        <authorList>
            <consortium name="NISC Comparative Sequencing Program"/>
            <person name="Wegmann U."/>
            <person name="Louis P."/>
            <person name="Goesmann A."/>
            <person name="Henrissat B."/>
            <person name="Duncan S.H."/>
            <person name="Flint H.J."/>
        </authorList>
    </citation>
    <scope>NUCLEOTIDE SEQUENCE</scope>
    <source>
        <strain evidence="6">CGMCC 1.18437</strain>
    </source>
</reference>
<evidence type="ECO:0000256" key="4">
    <source>
        <dbReference type="RuleBase" id="RU003887"/>
    </source>
</evidence>
<evidence type="ECO:0000256" key="2">
    <source>
        <dbReference type="ARBA" id="ARBA00023235"/>
    </source>
</evidence>
<dbReference type="Gene3D" id="3.30.70.1560">
    <property type="entry name" value="Alpha-L RNA-binding motif"/>
    <property type="match status" value="1"/>
</dbReference>
<dbReference type="RefSeq" id="WP_184114656.1">
    <property type="nucleotide sequence ID" value="NZ_BNAJ01000011.1"/>
</dbReference>
<evidence type="ECO:0000313" key="8">
    <source>
        <dbReference type="Proteomes" id="UP000539473"/>
    </source>
</evidence>
<dbReference type="PANTHER" id="PTHR47683:SF2">
    <property type="entry name" value="RNA-BINDING S4 DOMAIN-CONTAINING PROTEIN"/>
    <property type="match status" value="1"/>
</dbReference>
<dbReference type="AlphaFoldDB" id="A0A7W8KJH2"/>
<dbReference type="Pfam" id="PF00849">
    <property type="entry name" value="PseudoU_synth_2"/>
    <property type="match status" value="1"/>
</dbReference>
<accession>A0A7W8KJH2</accession>
<dbReference type="GO" id="GO:0003723">
    <property type="term" value="F:RNA binding"/>
    <property type="evidence" value="ECO:0007669"/>
    <property type="project" value="UniProtKB-KW"/>
</dbReference>
<dbReference type="InterPro" id="IPR006145">
    <property type="entry name" value="PsdUridine_synth_RsuA/RluA"/>
</dbReference>
<dbReference type="SUPFAM" id="SSF55120">
    <property type="entry name" value="Pseudouridine synthase"/>
    <property type="match status" value="1"/>
</dbReference>
<keyword evidence="3" id="KW-0694">RNA-binding</keyword>
<evidence type="ECO:0000256" key="1">
    <source>
        <dbReference type="ARBA" id="ARBA00008348"/>
    </source>
</evidence>
<dbReference type="PANTHER" id="PTHR47683">
    <property type="entry name" value="PSEUDOURIDINE SYNTHASE FAMILY PROTEIN-RELATED"/>
    <property type="match status" value="1"/>
</dbReference>
<dbReference type="EMBL" id="BNAJ01000011">
    <property type="protein sequence ID" value="GHF57479.1"/>
    <property type="molecule type" value="Genomic_DNA"/>
</dbReference>
<dbReference type="PROSITE" id="PS01149">
    <property type="entry name" value="PSI_RSU"/>
    <property type="match status" value="1"/>
</dbReference>
<dbReference type="Gene3D" id="3.30.70.580">
    <property type="entry name" value="Pseudouridine synthase I, catalytic domain, N-terminal subdomain"/>
    <property type="match status" value="1"/>
</dbReference>
<reference evidence="9" key="2">
    <citation type="journal article" date="2019" name="Int. J. Syst. Evol. Microbiol.">
        <title>The Global Catalogue of Microorganisms (GCM) 10K type strain sequencing project: providing services to taxonomists for standard genome sequencing and annotation.</title>
        <authorList>
            <consortium name="The Broad Institute Genomics Platform"/>
            <consortium name="The Broad Institute Genome Sequencing Center for Infectious Disease"/>
            <person name="Wu L."/>
            <person name="Ma J."/>
        </authorList>
    </citation>
    <scope>NUCLEOTIDE SEQUENCE [LARGE SCALE GENOMIC DNA]</scope>
    <source>
        <strain evidence="9">CGMCC 1.18437</strain>
    </source>
</reference>